<reference evidence="1" key="1">
    <citation type="journal article" date="2012" name="PLoS ONE">
        <title>Gene sets for utilization of primary and secondary nutrition supplies in the distal gut of endangered iberian lynx.</title>
        <authorList>
            <person name="Alcaide M."/>
            <person name="Messina E."/>
            <person name="Richter M."/>
            <person name="Bargiela R."/>
            <person name="Peplies J."/>
            <person name="Huws S.A."/>
            <person name="Newbold C.J."/>
            <person name="Golyshin P.N."/>
            <person name="Simon M.A."/>
            <person name="Lopez G."/>
            <person name="Yakimov M.M."/>
            <person name="Ferrer M."/>
        </authorList>
    </citation>
    <scope>NUCLEOTIDE SEQUENCE</scope>
</reference>
<evidence type="ECO:0000313" key="1">
    <source>
        <dbReference type="EMBL" id="EJW89742.1"/>
    </source>
</evidence>
<organism evidence="1">
    <name type="scientific">gut metagenome</name>
    <dbReference type="NCBI Taxonomy" id="749906"/>
    <lineage>
        <taxon>unclassified sequences</taxon>
        <taxon>metagenomes</taxon>
        <taxon>organismal metagenomes</taxon>
    </lineage>
</organism>
<gene>
    <name evidence="1" type="ORF">EVA_22151</name>
</gene>
<dbReference type="AlphaFoldDB" id="J9FJC5"/>
<comment type="caution">
    <text evidence="1">The sequence shown here is derived from an EMBL/GenBank/DDBJ whole genome shotgun (WGS) entry which is preliminary data.</text>
</comment>
<accession>J9FJC5</accession>
<proteinExistence type="predicted"/>
<sequence length="40" mass="4894">MNRLEQDLIMELTSLPNVRWWHRNMSRSGFCINGYINHYP</sequence>
<name>J9FJC5_9ZZZZ</name>
<protein>
    <submittedName>
        <fullName evidence="1">Uncharacterized protein</fullName>
    </submittedName>
</protein>
<feature type="non-terminal residue" evidence="1">
    <location>
        <position position="40"/>
    </location>
</feature>
<dbReference type="EMBL" id="AMCI01009289">
    <property type="protein sequence ID" value="EJW89742.1"/>
    <property type="molecule type" value="Genomic_DNA"/>
</dbReference>